<keyword evidence="3" id="KW-0963">Cytoplasm</keyword>
<dbReference type="InterPro" id="IPR012340">
    <property type="entry name" value="NA-bd_OB-fold"/>
</dbReference>
<name>A0A445F1K9_GLYSO</name>
<dbReference type="EMBL" id="QZWG01000020">
    <property type="protein sequence ID" value="RZB42731.1"/>
    <property type="molecule type" value="Genomic_DNA"/>
</dbReference>
<evidence type="ECO:0000256" key="8">
    <source>
        <dbReference type="SAM" id="SignalP"/>
    </source>
</evidence>
<dbReference type="InterPro" id="IPR036322">
    <property type="entry name" value="WD40_repeat_dom_sf"/>
</dbReference>
<dbReference type="Gene3D" id="2.130.10.10">
    <property type="entry name" value="YVTN repeat-like/Quinoprotein amine dehydrogenase"/>
    <property type="match status" value="1"/>
</dbReference>
<dbReference type="InterPro" id="IPR003871">
    <property type="entry name" value="RFA1B/D_OB_1st"/>
</dbReference>
<feature type="compositionally biased region" description="Low complexity" evidence="6">
    <location>
        <begin position="26"/>
        <end position="45"/>
    </location>
</feature>
<dbReference type="Proteomes" id="UP000289340">
    <property type="component" value="Chromosome 20"/>
</dbReference>
<feature type="compositionally biased region" description="Pro residues" evidence="6">
    <location>
        <begin position="46"/>
        <end position="61"/>
    </location>
</feature>
<dbReference type="AlphaFoldDB" id="A0A445F1K9"/>
<keyword evidence="7" id="KW-0472">Membrane</keyword>
<comment type="subcellular location">
    <subcellularLocation>
        <location evidence="1">Cytoplasm</location>
        <location evidence="1">P-body</location>
    </subcellularLocation>
</comment>
<evidence type="ECO:0000259" key="9">
    <source>
        <dbReference type="Pfam" id="PF02721"/>
    </source>
</evidence>
<proteinExistence type="inferred from homology"/>
<comment type="caution">
    <text evidence="10">The sequence shown here is derived from an EMBL/GenBank/DDBJ whole genome shotgun (WGS) entry which is preliminary data.</text>
</comment>
<evidence type="ECO:0000256" key="4">
    <source>
        <dbReference type="ARBA" id="ARBA00022574"/>
    </source>
</evidence>
<dbReference type="Pfam" id="PF02721">
    <property type="entry name" value="DUF223"/>
    <property type="match status" value="1"/>
</dbReference>
<dbReference type="SUPFAM" id="SSF50249">
    <property type="entry name" value="Nucleic acid-binding proteins"/>
    <property type="match status" value="2"/>
</dbReference>
<feature type="region of interest" description="Disordered" evidence="6">
    <location>
        <begin position="14"/>
        <end position="63"/>
    </location>
</feature>
<dbReference type="InterPro" id="IPR045152">
    <property type="entry name" value="EDC4-like"/>
</dbReference>
<dbReference type="PANTHER" id="PTHR15598:SF5">
    <property type="entry name" value="ENHANCER OF MRNA-DECAPPING PROTEIN 4"/>
    <property type="match status" value="1"/>
</dbReference>
<evidence type="ECO:0000256" key="1">
    <source>
        <dbReference type="ARBA" id="ARBA00004201"/>
    </source>
</evidence>
<protein>
    <submittedName>
        <fullName evidence="10">Enhancer of mRNA-decapping protein 4 isoform A</fullName>
    </submittedName>
    <submittedName>
        <fullName evidence="11">Enhancer of mRNA-decapping protein 4 isoform B</fullName>
    </submittedName>
</protein>
<dbReference type="GO" id="GO:0031087">
    <property type="term" value="P:deadenylation-independent decapping of nuclear-transcribed mRNA"/>
    <property type="evidence" value="ECO:0007669"/>
    <property type="project" value="InterPro"/>
</dbReference>
<evidence type="ECO:0000256" key="3">
    <source>
        <dbReference type="ARBA" id="ARBA00022490"/>
    </source>
</evidence>
<comment type="similarity">
    <text evidence="2">Belongs to the WD repeat EDC4 family.</text>
</comment>
<dbReference type="GO" id="GO:0000932">
    <property type="term" value="C:P-body"/>
    <property type="evidence" value="ECO:0007669"/>
    <property type="project" value="UniProtKB-SubCell"/>
</dbReference>
<keyword evidence="7" id="KW-1133">Transmembrane helix</keyword>
<organism evidence="10 12">
    <name type="scientific">Glycine soja</name>
    <name type="common">Wild soybean</name>
    <dbReference type="NCBI Taxonomy" id="3848"/>
    <lineage>
        <taxon>Eukaryota</taxon>
        <taxon>Viridiplantae</taxon>
        <taxon>Streptophyta</taxon>
        <taxon>Embryophyta</taxon>
        <taxon>Tracheophyta</taxon>
        <taxon>Spermatophyta</taxon>
        <taxon>Magnoliopsida</taxon>
        <taxon>eudicotyledons</taxon>
        <taxon>Gunneridae</taxon>
        <taxon>Pentapetalae</taxon>
        <taxon>rosids</taxon>
        <taxon>fabids</taxon>
        <taxon>Fabales</taxon>
        <taxon>Fabaceae</taxon>
        <taxon>Papilionoideae</taxon>
        <taxon>50 kb inversion clade</taxon>
        <taxon>NPAAA clade</taxon>
        <taxon>indigoferoid/millettioid clade</taxon>
        <taxon>Phaseoleae</taxon>
        <taxon>Glycine</taxon>
        <taxon>Glycine subgen. Soja</taxon>
    </lineage>
</organism>
<keyword evidence="4" id="KW-0853">WD repeat</keyword>
<keyword evidence="12" id="KW-1185">Reference proteome</keyword>
<dbReference type="InterPro" id="IPR015943">
    <property type="entry name" value="WD40/YVTN_repeat-like_dom_sf"/>
</dbReference>
<evidence type="ECO:0000256" key="6">
    <source>
        <dbReference type="SAM" id="MobiDB-lite"/>
    </source>
</evidence>
<feature type="signal peptide" evidence="8">
    <location>
        <begin position="1"/>
        <end position="15"/>
    </location>
</feature>
<feature type="domain" description="Replication protein A 70 kDa DNA-binding subunit B/D first OB fold" evidence="9">
    <location>
        <begin position="380"/>
        <end position="479"/>
    </location>
</feature>
<evidence type="ECO:0000256" key="2">
    <source>
        <dbReference type="ARBA" id="ARBA00009639"/>
    </source>
</evidence>
<accession>A0A445F1K9</accession>
<evidence type="ECO:0000313" key="12">
    <source>
        <dbReference type="Proteomes" id="UP000289340"/>
    </source>
</evidence>
<reference evidence="10 12" key="1">
    <citation type="submission" date="2018-09" db="EMBL/GenBank/DDBJ databases">
        <title>A high-quality reference genome of wild soybean provides a powerful tool to mine soybean genomes.</title>
        <authorList>
            <person name="Xie M."/>
            <person name="Chung C.Y.L."/>
            <person name="Li M.-W."/>
            <person name="Wong F.-L."/>
            <person name="Chan T.-F."/>
            <person name="Lam H.-M."/>
        </authorList>
    </citation>
    <scope>NUCLEOTIDE SEQUENCE [LARGE SCALE GENOMIC DNA]</scope>
    <source>
        <strain evidence="12">cv. W05</strain>
        <tissue evidence="10">Hypocotyl of etiolated seedlings</tissue>
    </source>
</reference>
<evidence type="ECO:0000256" key="7">
    <source>
        <dbReference type="SAM" id="Phobius"/>
    </source>
</evidence>
<keyword evidence="7" id="KW-0812">Transmembrane</keyword>
<feature type="chain" id="PRO_5036353972" evidence="8">
    <location>
        <begin position="16"/>
        <end position="803"/>
    </location>
</feature>
<evidence type="ECO:0000313" key="10">
    <source>
        <dbReference type="EMBL" id="RZB42731.1"/>
    </source>
</evidence>
<evidence type="ECO:0000256" key="5">
    <source>
        <dbReference type="ARBA" id="ARBA00022737"/>
    </source>
</evidence>
<gene>
    <name evidence="10" type="ORF">D0Y65_053351</name>
</gene>
<keyword evidence="8" id="KW-0732">Signal</keyword>
<feature type="transmembrane region" description="Helical" evidence="7">
    <location>
        <begin position="328"/>
        <end position="359"/>
    </location>
</feature>
<feature type="non-terminal residue" evidence="10">
    <location>
        <position position="1"/>
    </location>
</feature>
<dbReference type="CDD" id="cd04480">
    <property type="entry name" value="RPA1_DBD_A_like"/>
    <property type="match status" value="1"/>
</dbReference>
<dbReference type="EMBL" id="QZWG01000020">
    <property type="protein sequence ID" value="RZB42732.1"/>
    <property type="molecule type" value="Genomic_DNA"/>
</dbReference>
<keyword evidence="5" id="KW-0677">Repeat</keyword>
<dbReference type="SUPFAM" id="SSF50978">
    <property type="entry name" value="WD40 repeat-like"/>
    <property type="match status" value="1"/>
</dbReference>
<dbReference type="PANTHER" id="PTHR15598">
    <property type="entry name" value="ENHANCER OF MRNA-DECAPPING PROTEIN 4"/>
    <property type="match status" value="1"/>
</dbReference>
<dbReference type="Gene3D" id="2.40.50.140">
    <property type="entry name" value="Nucleic acid-binding proteins"/>
    <property type="match status" value="2"/>
</dbReference>
<sequence length="803" mass="89879">HSLRHALLLQPLALTLPPPTLPPSTSPTSTSLSLPTSPPLHLLPHPTHPSPSPPQPPPPEFVPASSSAVLAAALTRLPSSKVPKGRHLAGELRTYDVDVRLPSEVQPQLEVAPITIYGSDPNPFLGRQIAVNKSYICYGLKQGNIRCLIFTLLSGPCSEATLSAAIILGEKAAFSFVHCSRVLTVTDLAFFAEDVHLLASVGTDDRVYLWEISEGPDDEDKLQITTNIVIALQIVREEKVEHPQICWHCHKQEILIVGMGKHVLRIDTPKVGNGEAFVVDDPLRCPVDKLIDGVKLVGTHNGEVTDLSMCQWMTNQFVSTSQDDTICIVVLMFCFCWCMCMIPFFFLTSIFLLSVFHWVSLHLPLLRIPFEEVMSRKENLISKLHPRKGTWKIAVRITDIWDVKKHNGRQAINMVLMDQTGAKIGATLWQEFFLEFQPKLHLGCFYLIQNIKVVDNQSEYKVSPISYLVYFVKTTSVKEVERPEIPTNVHVIIEIVDIISGIAPRLTLVVIERKTVNPAYRVTEDYALQLDDAIEKNHFVGEPLVLMLTLAKIKDAKDKYPLSVQNIKNGSKLYVNADIAKIKKFRNALRVSFYVGGATDEGSGSQSQYTNNSQRMLQDKFLHNAQMVSLGDISKLREDGYCLTVAMVDEVMIDTPWSYDSCPYCTTTFDPLKIRAACRSCQNQVSHTVPRYKLVVKMDHNGEKANFHFWDASCIKMFNKTTDECRQEWIAVGDEIKVFPECVDDLVGKTLAVRFKFHVHMCQSSVLDVSQEEHHIHTLTSTLGLQDEASIGKSPAACAETSL</sequence>
<feature type="compositionally biased region" description="Pro residues" evidence="6">
    <location>
        <begin position="16"/>
        <end position="25"/>
    </location>
</feature>
<evidence type="ECO:0000313" key="11">
    <source>
        <dbReference type="EMBL" id="RZB42732.1"/>
    </source>
</evidence>